<dbReference type="SUPFAM" id="SSF103506">
    <property type="entry name" value="Mitochondrial carrier"/>
    <property type="match status" value="1"/>
</dbReference>
<evidence type="ECO:0000256" key="1">
    <source>
        <dbReference type="ARBA" id="ARBA00004448"/>
    </source>
</evidence>
<dbReference type="InterPro" id="IPR023395">
    <property type="entry name" value="MCP_dom_sf"/>
</dbReference>
<comment type="similarity">
    <text evidence="2 11">Belongs to the mitochondrial carrier (TC 2.A.29) family.</text>
</comment>
<keyword evidence="6" id="KW-0999">Mitochondrion inner membrane</keyword>
<evidence type="ECO:0008006" key="14">
    <source>
        <dbReference type="Google" id="ProtNLM"/>
    </source>
</evidence>
<evidence type="ECO:0000256" key="7">
    <source>
        <dbReference type="ARBA" id="ARBA00022989"/>
    </source>
</evidence>
<keyword evidence="13" id="KW-1185">Reference proteome</keyword>
<dbReference type="PROSITE" id="PS50920">
    <property type="entry name" value="SOLCAR"/>
    <property type="match status" value="3"/>
</dbReference>
<dbReference type="Proteomes" id="UP000594454">
    <property type="component" value="Chromosome 6"/>
</dbReference>
<sequence>MNYSNYVVGGLASVGATFFTNPFEVIKTRIQLQGELAAKGTYVEPYRSVMQAFLTVAKNDGVLALQKGLVPALYFQFILNSFRLGMYSAAEEKGWCSDRQGKASFSKGLFWGAAGGIVGCYTSSPFFLVKTQMQAQAAANIAVGYQHKHHGMMNAFREIYTSGGVKGLWRGAVATIPRAALGSGAQIATFGSTKDFLRRHDLVTNRVLNSFVGGVIAGTVMSLAITPPDVILTRLYNQGVNEKGEGIYYRGVVDCFWKIWKIEGIFGLYKGFWPNYLRLGPHSTLVLLFFDELMAAKKKYWD</sequence>
<dbReference type="InterPro" id="IPR051508">
    <property type="entry name" value="Mito_Carrier_Antiporter"/>
</dbReference>
<dbReference type="GO" id="GO:0005743">
    <property type="term" value="C:mitochondrial inner membrane"/>
    <property type="evidence" value="ECO:0007669"/>
    <property type="project" value="UniProtKB-SubCell"/>
</dbReference>
<accession>A0A7R8V7V6</accession>
<dbReference type="Pfam" id="PF00153">
    <property type="entry name" value="Mito_carr"/>
    <property type="match status" value="3"/>
</dbReference>
<feature type="repeat" description="Solcar" evidence="10">
    <location>
        <begin position="106"/>
        <end position="196"/>
    </location>
</feature>
<keyword evidence="9 10" id="KW-0472">Membrane</keyword>
<keyword evidence="3 11" id="KW-0813">Transport</keyword>
<gene>
    <name evidence="12" type="ORF">HERILL_LOCUS16002</name>
</gene>
<dbReference type="OrthoDB" id="6703404at2759"/>
<keyword evidence="5" id="KW-0677">Repeat</keyword>
<evidence type="ECO:0000313" key="13">
    <source>
        <dbReference type="Proteomes" id="UP000594454"/>
    </source>
</evidence>
<dbReference type="InParanoid" id="A0A7R8V7V6"/>
<evidence type="ECO:0000256" key="9">
    <source>
        <dbReference type="ARBA" id="ARBA00023136"/>
    </source>
</evidence>
<name>A0A7R8V7V6_HERIL</name>
<dbReference type="EMBL" id="LR899014">
    <property type="protein sequence ID" value="CAD7093735.1"/>
    <property type="molecule type" value="Genomic_DNA"/>
</dbReference>
<evidence type="ECO:0000256" key="6">
    <source>
        <dbReference type="ARBA" id="ARBA00022792"/>
    </source>
</evidence>
<proteinExistence type="inferred from homology"/>
<keyword evidence="4 10" id="KW-0812">Transmembrane</keyword>
<dbReference type="AlphaFoldDB" id="A0A7R8V7V6"/>
<dbReference type="OMA" id="GFYDPMR"/>
<keyword evidence="8" id="KW-0496">Mitochondrion</keyword>
<feature type="repeat" description="Solcar" evidence="10">
    <location>
        <begin position="4"/>
        <end position="93"/>
    </location>
</feature>
<feature type="repeat" description="Solcar" evidence="10">
    <location>
        <begin position="205"/>
        <end position="296"/>
    </location>
</feature>
<evidence type="ECO:0000256" key="11">
    <source>
        <dbReference type="RuleBase" id="RU000488"/>
    </source>
</evidence>
<dbReference type="PANTHER" id="PTHR45928">
    <property type="entry name" value="RE38146P"/>
    <property type="match status" value="1"/>
</dbReference>
<protein>
    <recommendedName>
        <fullName evidence="14">Solute carrier family 25 member 35</fullName>
    </recommendedName>
</protein>
<organism evidence="12 13">
    <name type="scientific">Hermetia illucens</name>
    <name type="common">Black soldier fly</name>
    <dbReference type="NCBI Taxonomy" id="343691"/>
    <lineage>
        <taxon>Eukaryota</taxon>
        <taxon>Metazoa</taxon>
        <taxon>Ecdysozoa</taxon>
        <taxon>Arthropoda</taxon>
        <taxon>Hexapoda</taxon>
        <taxon>Insecta</taxon>
        <taxon>Pterygota</taxon>
        <taxon>Neoptera</taxon>
        <taxon>Endopterygota</taxon>
        <taxon>Diptera</taxon>
        <taxon>Brachycera</taxon>
        <taxon>Stratiomyomorpha</taxon>
        <taxon>Stratiomyidae</taxon>
        <taxon>Hermetiinae</taxon>
        <taxon>Hermetia</taxon>
    </lineage>
</organism>
<evidence type="ECO:0000313" key="12">
    <source>
        <dbReference type="EMBL" id="CAD7093735.1"/>
    </source>
</evidence>
<comment type="subcellular location">
    <subcellularLocation>
        <location evidence="1">Mitochondrion inner membrane</location>
        <topology evidence="1">Multi-pass membrane protein</topology>
    </subcellularLocation>
</comment>
<keyword evidence="7" id="KW-1133">Transmembrane helix</keyword>
<dbReference type="InterPro" id="IPR018108">
    <property type="entry name" value="MCP_transmembrane"/>
</dbReference>
<evidence type="ECO:0000256" key="5">
    <source>
        <dbReference type="ARBA" id="ARBA00022737"/>
    </source>
</evidence>
<evidence type="ECO:0000256" key="4">
    <source>
        <dbReference type="ARBA" id="ARBA00022692"/>
    </source>
</evidence>
<evidence type="ECO:0000256" key="10">
    <source>
        <dbReference type="PROSITE-ProRule" id="PRU00282"/>
    </source>
</evidence>
<evidence type="ECO:0000256" key="2">
    <source>
        <dbReference type="ARBA" id="ARBA00006375"/>
    </source>
</evidence>
<evidence type="ECO:0000256" key="8">
    <source>
        <dbReference type="ARBA" id="ARBA00023128"/>
    </source>
</evidence>
<dbReference type="FunCoup" id="A0A7R8V7V6">
    <property type="interactions" value="53"/>
</dbReference>
<dbReference type="Gene3D" id="1.50.40.10">
    <property type="entry name" value="Mitochondrial carrier domain"/>
    <property type="match status" value="1"/>
</dbReference>
<dbReference type="PANTHER" id="PTHR45928:SF1">
    <property type="entry name" value="RE38146P"/>
    <property type="match status" value="1"/>
</dbReference>
<reference evidence="12 13" key="1">
    <citation type="submission" date="2020-11" db="EMBL/GenBank/DDBJ databases">
        <authorList>
            <person name="Wallbank WR R."/>
            <person name="Pardo Diaz C."/>
            <person name="Kozak K."/>
            <person name="Martin S."/>
            <person name="Jiggins C."/>
            <person name="Moest M."/>
            <person name="Warren A I."/>
            <person name="Generalovic N T."/>
            <person name="Byers J.R.P. K."/>
            <person name="Montejo-Kovacevich G."/>
            <person name="Yen C E."/>
        </authorList>
    </citation>
    <scope>NUCLEOTIDE SEQUENCE [LARGE SCALE GENOMIC DNA]</scope>
</reference>
<evidence type="ECO:0000256" key="3">
    <source>
        <dbReference type="ARBA" id="ARBA00022448"/>
    </source>
</evidence>